<name>A0A1G2JMX6_9BACT</name>
<evidence type="ECO:0000256" key="1">
    <source>
        <dbReference type="ARBA" id="ARBA00001933"/>
    </source>
</evidence>
<evidence type="ECO:0000313" key="5">
    <source>
        <dbReference type="Proteomes" id="UP000178935"/>
    </source>
</evidence>
<organism evidence="4 5">
    <name type="scientific">Candidatus Staskawiczbacteria bacterium RIFOXYD1_FULL_32_13</name>
    <dbReference type="NCBI Taxonomy" id="1802234"/>
    <lineage>
        <taxon>Bacteria</taxon>
        <taxon>Candidatus Staskawicziibacteriota</taxon>
    </lineage>
</organism>
<sequence>MSETKRESNPIELEREIKKEVEFPEFMNYDLVEKWGDGISLSDRKDFTEWRPTPVIPVDLSKDGYGKVLIKNEADERSNPTGTIKDRAAWELATLYRDYARALYLKIRIGTLSKQELEQLTIPRLSLITSGNEGRAVAECFKKNQLPPPKIIVGQDINEKILKEILKLRADVYTTDLSLQLTPEDIYAISNNPNGVDITSIRSIEPSSLFYDQHVHESFNENPNEIYVPYGSGRVMENYLTWQVRSMRNDSEGRKDPRLKIPTSKVISMNIFGAEPKNSDSIADKLSAPFKPFLLFKDQDVKAIVNFSFTGRETAKETVAEEQILKAHKILTDQGIKSEPSGSAGLALYIDRYEKGLIQDDKKILVVNTGKGLTQN</sequence>
<keyword evidence="2" id="KW-0663">Pyridoxal phosphate</keyword>
<dbReference type="InterPro" id="IPR001926">
    <property type="entry name" value="TrpB-like_PALP"/>
</dbReference>
<evidence type="ECO:0000313" key="4">
    <source>
        <dbReference type="EMBL" id="OGZ88432.1"/>
    </source>
</evidence>
<comment type="caution">
    <text evidence="4">The sequence shown here is derived from an EMBL/GenBank/DDBJ whole genome shotgun (WGS) entry which is preliminary data.</text>
</comment>
<dbReference type="SUPFAM" id="SSF53686">
    <property type="entry name" value="Tryptophan synthase beta subunit-like PLP-dependent enzymes"/>
    <property type="match status" value="1"/>
</dbReference>
<evidence type="ECO:0000256" key="2">
    <source>
        <dbReference type="ARBA" id="ARBA00022898"/>
    </source>
</evidence>
<dbReference type="InterPro" id="IPR036052">
    <property type="entry name" value="TrpB-like_PALP_sf"/>
</dbReference>
<dbReference type="AlphaFoldDB" id="A0A1G2JMX6"/>
<dbReference type="Gene3D" id="3.40.50.1100">
    <property type="match status" value="2"/>
</dbReference>
<reference evidence="4 5" key="1">
    <citation type="journal article" date="2016" name="Nat. Commun.">
        <title>Thousands of microbial genomes shed light on interconnected biogeochemical processes in an aquifer system.</title>
        <authorList>
            <person name="Anantharaman K."/>
            <person name="Brown C.T."/>
            <person name="Hug L.A."/>
            <person name="Sharon I."/>
            <person name="Castelle C.J."/>
            <person name="Probst A.J."/>
            <person name="Thomas B.C."/>
            <person name="Singh A."/>
            <person name="Wilkins M.J."/>
            <person name="Karaoz U."/>
            <person name="Brodie E.L."/>
            <person name="Williams K.H."/>
            <person name="Hubbard S.S."/>
            <person name="Banfield J.F."/>
        </authorList>
    </citation>
    <scope>NUCLEOTIDE SEQUENCE [LARGE SCALE GENOMIC DNA]</scope>
</reference>
<feature type="domain" description="Tryptophan synthase beta chain-like PALP" evidence="3">
    <location>
        <begin position="50"/>
        <end position="370"/>
    </location>
</feature>
<gene>
    <name evidence="4" type="ORF">A2561_00210</name>
</gene>
<dbReference type="EMBL" id="MHPU01000024">
    <property type="protein sequence ID" value="OGZ88432.1"/>
    <property type="molecule type" value="Genomic_DNA"/>
</dbReference>
<accession>A0A1G2JMX6</accession>
<dbReference type="Pfam" id="PF00291">
    <property type="entry name" value="PALP"/>
    <property type="match status" value="1"/>
</dbReference>
<comment type="cofactor">
    <cofactor evidence="1">
        <name>pyridoxal 5'-phosphate</name>
        <dbReference type="ChEBI" id="CHEBI:597326"/>
    </cofactor>
</comment>
<dbReference type="Proteomes" id="UP000178935">
    <property type="component" value="Unassembled WGS sequence"/>
</dbReference>
<evidence type="ECO:0000259" key="3">
    <source>
        <dbReference type="Pfam" id="PF00291"/>
    </source>
</evidence>
<protein>
    <recommendedName>
        <fullName evidence="3">Tryptophan synthase beta chain-like PALP domain-containing protein</fullName>
    </recommendedName>
</protein>
<proteinExistence type="predicted"/>